<keyword evidence="4" id="KW-0472">Membrane</keyword>
<evidence type="ECO:0000313" key="7">
    <source>
        <dbReference type="EMBL" id="QOD62316.1"/>
    </source>
</evidence>
<keyword evidence="2" id="KW-0812">Transmembrane</keyword>
<keyword evidence="8" id="KW-1185">Reference proteome</keyword>
<accession>A0A7L8AJZ5</accession>
<evidence type="ECO:0000259" key="6">
    <source>
        <dbReference type="Pfam" id="PF04357"/>
    </source>
</evidence>
<dbReference type="InterPro" id="IPR007452">
    <property type="entry name" value="TamB_C"/>
</dbReference>
<dbReference type="GO" id="GO:0009306">
    <property type="term" value="P:protein secretion"/>
    <property type="evidence" value="ECO:0007669"/>
    <property type="project" value="InterPro"/>
</dbReference>
<gene>
    <name evidence="7" type="ORF">H9I45_07705</name>
</gene>
<sequence length="1672" mass="185151">MPKKRKYRFLRRTLRVLLGILLFLFLIVIFIRSSWGQSIIVDKAVSYVSNKTDTKVAVEKLFVTFDGSVQLDGLYLEDTKGDTLVYSKSLEANVPLWAIIRGNGIGVDNLTLEGLRANITRKDTVSGYNFQFLIDAFEPENPTPVVKDSTAKPLDIVIGDLFFKDIDFLLKDDVLGLDGHFKIGELEAKMETTDLENMSFEASNINLSNSNIRFVQNPPQVVSTEEVPLPKFSVDNFTIENVIAFYESKVDNISSDINIDNFYAEIPQIDLAKNNIYLDKLQLSNSKISLNTVSKKSAITSKSNETVKIEWPEFIINIADINLENNAIIYSEDNAKPQKNVFNPKVISLENITFNATDIFLKDKKAGAEISKLNFNEASGLNLHQLSFNLTATDNKVDLNDLDFKLNNNVLVGNADLKYASLNKLLATPEKTKVNLNIPTFKVSLDEVFKFQPSLRKNVYLKKASKKLLTGNIQANGSLASINLRNAKVNWGNSTKISANGTFMNVTDPNKLLVDISSLKAETKRSDILQFIDEKELGIQLPENVLLVGKASGSLDNISANAKITTTQGIAEINGNFKNKNTISYDAVVKIEDYKVNELLKNPQFGSLSLTVNSKGSGKSINTLDATLEANVSKFTLNNYAIKDLIINGDVKNGEGNITSKYKDENLNIALNGKVFLDSIASKANIKLNVIGADLQALGFMNRNVKTGMDISLDFKGNSKNYDIESKIINGVFVYDDRTYLLGAIDAKAYVDKDTTSLSVKNKMLNLDLESNTDPQTFTKAIQRHVFSYFYRDEKIADSIKNPVNLKFEGKIAQSSLLKDVFLVNVKDVDTIDIAVDFNEKARKLDAQITAPHINYSGNELDSLAFSMTTDKDNFNFDLGFKRIVAGPLDVPRTYITGNQTNNELSLNFSGSHNGEKLMNVNTKITGNRDDLKFTVNPDSLVLNKGKWNIPTDNEISLINNKIAFKNFKISKDNQSIEITDKLPNVSKNHIAIDYKNFKINEVFNYLNPETEITTGILNGSFILEDPFEDTGIIADLNVSKLEVLKTNLGTLKLDAKSLGNSKYDFNADLKGGDVNLDLKGDYFVSNTEANLNLDLNINEFKMKALNTFSLGEVKETNGSFSGEFKVTGTTSEPKYNGDITFKNAGFNISKLNTKFLLNNETLKVDNSGLTLSNFKILDAKKNALILSGKIGTESFVNPTFDLNVDAKNFRVLNATKEDNEFLYGTATFNANAKLTGDLQIPKLDAKLTLGAGTDVTYVMPSVYANVEERDGIVAFVNRKNPDAILTRTEEQTATITGFDISASLKVDRKAAVTVVINKDTGDNFKASGDGNFIFTMVPNGRINLTGGYEIWDGHYELNLYNLVDRKFLIAPGSRVSWSGDPFDADLDVRAIYKLETSASPLMAPQISGAEPSVKSKYKQVLPFEVSLNIDGELLQPKISFGLDMPEEDRGSIGGQVYGRVQQVNQQEAELNKQVFSLLVLNRFYPDAGSDGSSGGFATVARDNLNDAVSGQLNAFSNKILGGSGIELDFGLNSFTDYQGDAPTDRTQLDIAAQKKLFNDRLTVRVGSEVDIQGSSTTGEKAPLIGNVSLEYKITENGRYRLKGFRESKFENVIDGQTIVSGIALIFTQEFNQFSELWNAILRSSKKKEEEAKAKKKETDDKIKEKESVLKK</sequence>
<dbReference type="EMBL" id="CP061813">
    <property type="protein sequence ID" value="QOD62316.1"/>
    <property type="molecule type" value="Genomic_DNA"/>
</dbReference>
<dbReference type="GO" id="GO:0005886">
    <property type="term" value="C:plasma membrane"/>
    <property type="evidence" value="ECO:0007669"/>
    <property type="project" value="InterPro"/>
</dbReference>
<organism evidence="7 8">
    <name type="scientific">Polaribacter haliotis</name>
    <dbReference type="NCBI Taxonomy" id="1888915"/>
    <lineage>
        <taxon>Bacteria</taxon>
        <taxon>Pseudomonadati</taxon>
        <taxon>Bacteroidota</taxon>
        <taxon>Flavobacteriia</taxon>
        <taxon>Flavobacteriales</taxon>
        <taxon>Flavobacteriaceae</taxon>
    </lineage>
</organism>
<name>A0A7L8AJZ5_9FLAO</name>
<dbReference type="Pfam" id="PF04357">
    <property type="entry name" value="TamB"/>
    <property type="match status" value="1"/>
</dbReference>
<proteinExistence type="predicted"/>
<evidence type="ECO:0000256" key="3">
    <source>
        <dbReference type="ARBA" id="ARBA00022989"/>
    </source>
</evidence>
<evidence type="ECO:0000313" key="8">
    <source>
        <dbReference type="Proteomes" id="UP000516764"/>
    </source>
</evidence>
<dbReference type="OrthoDB" id="680700at2"/>
<evidence type="ECO:0000256" key="1">
    <source>
        <dbReference type="ARBA" id="ARBA00004167"/>
    </source>
</evidence>
<comment type="subcellular location">
    <subcellularLocation>
        <location evidence="1">Membrane</location>
        <topology evidence="1">Single-pass membrane protein</topology>
    </subcellularLocation>
</comment>
<keyword evidence="3" id="KW-1133">Transmembrane helix</keyword>
<protein>
    <submittedName>
        <fullName evidence="7">Translocation/assembly module TamB</fullName>
    </submittedName>
</protein>
<dbReference type="Proteomes" id="UP000516764">
    <property type="component" value="Chromosome"/>
</dbReference>
<evidence type="ECO:0000256" key="4">
    <source>
        <dbReference type="ARBA" id="ARBA00023136"/>
    </source>
</evidence>
<reference evidence="7 8" key="1">
    <citation type="journal article" date="2016" name="Int. J. Syst. Evol. Microbiol.">
        <title>Polaribacter haliotis sp. nov., isolated from the gut of abalone Haliotis discus hannai.</title>
        <authorList>
            <person name="Kim Y.O."/>
            <person name="Park I.S."/>
            <person name="Park S."/>
            <person name="Nam B.H."/>
            <person name="Park J.M."/>
            <person name="Kim D.G."/>
            <person name="Yoon J.H."/>
        </authorList>
    </citation>
    <scope>NUCLEOTIDE SEQUENCE [LARGE SCALE GENOMIC DNA]</scope>
    <source>
        <strain evidence="7 8">KCTC 52418</strain>
    </source>
</reference>
<evidence type="ECO:0000256" key="2">
    <source>
        <dbReference type="ARBA" id="ARBA00022692"/>
    </source>
</evidence>
<dbReference type="RefSeq" id="WP_088354763.1">
    <property type="nucleotide sequence ID" value="NZ_CP061813.1"/>
</dbReference>
<feature type="region of interest" description="Disordered" evidence="5">
    <location>
        <begin position="1648"/>
        <end position="1672"/>
    </location>
</feature>
<dbReference type="KEGG" id="phal:H9I45_07705"/>
<feature type="domain" description="Translocation and assembly module TamB C-terminal" evidence="6">
    <location>
        <begin position="1175"/>
        <end position="1631"/>
    </location>
</feature>
<evidence type="ECO:0000256" key="5">
    <source>
        <dbReference type="SAM" id="MobiDB-lite"/>
    </source>
</evidence>